<dbReference type="RefSeq" id="XP_013018911.1">
    <property type="nucleotide sequence ID" value="XM_013163457.1"/>
</dbReference>
<evidence type="ECO:0000256" key="6">
    <source>
        <dbReference type="RuleBase" id="RU003815"/>
    </source>
</evidence>
<evidence type="ECO:0000256" key="1">
    <source>
        <dbReference type="ARBA" id="ARBA00005251"/>
    </source>
</evidence>
<dbReference type="GeneID" id="25030021"/>
<dbReference type="VEuPathDB" id="FungiDB:SOCG_01037"/>
<dbReference type="PANTHER" id="PTHR21569">
    <property type="entry name" value="RIBOSOMAL PROTEIN S9"/>
    <property type="match status" value="1"/>
</dbReference>
<evidence type="ECO:0000256" key="4">
    <source>
        <dbReference type="ARBA" id="ARBA00039318"/>
    </source>
</evidence>
<dbReference type="GO" id="GO:0005763">
    <property type="term" value="C:mitochondrial small ribosomal subunit"/>
    <property type="evidence" value="ECO:0007669"/>
    <property type="project" value="TreeGrafter"/>
</dbReference>
<proteinExistence type="inferred from homology"/>
<organism evidence="8 9">
    <name type="scientific">Schizosaccharomyces octosporus (strain yFS286)</name>
    <name type="common">Fission yeast</name>
    <name type="synonym">Octosporomyces octosporus</name>
    <dbReference type="NCBI Taxonomy" id="483514"/>
    <lineage>
        <taxon>Eukaryota</taxon>
        <taxon>Fungi</taxon>
        <taxon>Dikarya</taxon>
        <taxon>Ascomycota</taxon>
        <taxon>Taphrinomycotina</taxon>
        <taxon>Schizosaccharomycetes</taxon>
        <taxon>Schizosaccharomycetales</taxon>
        <taxon>Schizosaccharomycetaceae</taxon>
        <taxon>Schizosaccharomyces</taxon>
    </lineage>
</organism>
<dbReference type="InterPro" id="IPR020574">
    <property type="entry name" value="Ribosomal_uS9_CS"/>
</dbReference>
<dbReference type="OMA" id="KFQFSKR"/>
<evidence type="ECO:0000313" key="8">
    <source>
        <dbReference type="EMBL" id="EPX73284.1"/>
    </source>
</evidence>
<evidence type="ECO:0000256" key="2">
    <source>
        <dbReference type="ARBA" id="ARBA00022980"/>
    </source>
</evidence>
<keyword evidence="2 6" id="KW-0689">Ribosomal protein</keyword>
<dbReference type="PANTHER" id="PTHR21569:SF1">
    <property type="entry name" value="SMALL RIBOSOMAL SUBUNIT PROTEIN US9M"/>
    <property type="match status" value="1"/>
</dbReference>
<evidence type="ECO:0000256" key="3">
    <source>
        <dbReference type="ARBA" id="ARBA00023274"/>
    </source>
</evidence>
<evidence type="ECO:0000256" key="7">
    <source>
        <dbReference type="SAM" id="MobiDB-lite"/>
    </source>
</evidence>
<evidence type="ECO:0000256" key="5">
    <source>
        <dbReference type="ARBA" id="ARBA00042623"/>
    </source>
</evidence>
<dbReference type="Pfam" id="PF00380">
    <property type="entry name" value="Ribosomal_S9"/>
    <property type="match status" value="1"/>
</dbReference>
<comment type="similarity">
    <text evidence="1 6">Belongs to the universal ribosomal protein uS9 family.</text>
</comment>
<dbReference type="GO" id="GO:0003735">
    <property type="term" value="F:structural constituent of ribosome"/>
    <property type="evidence" value="ECO:0007669"/>
    <property type="project" value="InterPro"/>
</dbReference>
<evidence type="ECO:0000313" key="9">
    <source>
        <dbReference type="Proteomes" id="UP000016088"/>
    </source>
</evidence>
<dbReference type="EMBL" id="KE503207">
    <property type="protein sequence ID" value="EPX73284.1"/>
    <property type="molecule type" value="Genomic_DNA"/>
</dbReference>
<dbReference type="Gene3D" id="3.30.230.10">
    <property type="match status" value="1"/>
</dbReference>
<reference evidence="8 9" key="1">
    <citation type="journal article" date="2011" name="Science">
        <title>Comparative functional genomics of the fission yeasts.</title>
        <authorList>
            <person name="Rhind N."/>
            <person name="Chen Z."/>
            <person name="Yassour M."/>
            <person name="Thompson D.A."/>
            <person name="Haas B.J."/>
            <person name="Habib N."/>
            <person name="Wapinski I."/>
            <person name="Roy S."/>
            <person name="Lin M.F."/>
            <person name="Heiman D.I."/>
            <person name="Young S.K."/>
            <person name="Furuya K."/>
            <person name="Guo Y."/>
            <person name="Pidoux A."/>
            <person name="Chen H.M."/>
            <person name="Robbertse B."/>
            <person name="Goldberg J.M."/>
            <person name="Aoki K."/>
            <person name="Bayne E.H."/>
            <person name="Berlin A.M."/>
            <person name="Desjardins C.A."/>
            <person name="Dobbs E."/>
            <person name="Dukaj L."/>
            <person name="Fan L."/>
            <person name="FitzGerald M.G."/>
            <person name="French C."/>
            <person name="Gujja S."/>
            <person name="Hansen K."/>
            <person name="Keifenheim D."/>
            <person name="Levin J.Z."/>
            <person name="Mosher R.A."/>
            <person name="Mueller C.A."/>
            <person name="Pfiffner J."/>
            <person name="Priest M."/>
            <person name="Russ C."/>
            <person name="Smialowska A."/>
            <person name="Swoboda P."/>
            <person name="Sykes S.M."/>
            <person name="Vaughn M."/>
            <person name="Vengrova S."/>
            <person name="Yoder R."/>
            <person name="Zeng Q."/>
            <person name="Allshire R."/>
            <person name="Baulcombe D."/>
            <person name="Birren B.W."/>
            <person name="Brown W."/>
            <person name="Ekwall K."/>
            <person name="Kellis M."/>
            <person name="Leatherwood J."/>
            <person name="Levin H."/>
            <person name="Margalit H."/>
            <person name="Martienssen R."/>
            <person name="Nieduszynski C.A."/>
            <person name="Spatafora J.W."/>
            <person name="Friedman N."/>
            <person name="Dalgaard J.Z."/>
            <person name="Baumann P."/>
            <person name="Niki H."/>
            <person name="Regev A."/>
            <person name="Nusbaum C."/>
        </authorList>
    </citation>
    <scope>NUCLEOTIDE SEQUENCE [LARGE SCALE GENOMIC DNA]</scope>
    <source>
        <strain evidence="9">yFS286</strain>
    </source>
</reference>
<dbReference type="NCBIfam" id="NF001099">
    <property type="entry name" value="PRK00132.1"/>
    <property type="match status" value="1"/>
</dbReference>
<sequence length="132" mass="14600">MPEEKGLVLATGKRKSSKATVKIIQGNGQVFVNGIPLASYFQRLAHRRHAIYPLVATETLSKFNVWMVVHGGGPTGQSGAIHSAVSRALRIQNALLEGPLRQAGCVENDKRKVERKKTGQPKARKKYTWVKR</sequence>
<gene>
    <name evidence="8" type="ORF">SOCG_01037</name>
</gene>
<dbReference type="PROSITE" id="PS00360">
    <property type="entry name" value="RIBOSOMAL_S9"/>
    <property type="match status" value="1"/>
</dbReference>
<dbReference type="GO" id="GO:0006412">
    <property type="term" value="P:translation"/>
    <property type="evidence" value="ECO:0007669"/>
    <property type="project" value="InterPro"/>
</dbReference>
<dbReference type="AlphaFoldDB" id="S9RGU9"/>
<keyword evidence="3 6" id="KW-0687">Ribonucleoprotein</keyword>
<dbReference type="eggNOG" id="KOG1697">
    <property type="taxonomic scope" value="Eukaryota"/>
</dbReference>
<keyword evidence="9" id="KW-1185">Reference proteome</keyword>
<dbReference type="InterPro" id="IPR014721">
    <property type="entry name" value="Ribsml_uS5_D2-typ_fold_subgr"/>
</dbReference>
<dbReference type="FunFam" id="3.30.230.10:FF:000001">
    <property type="entry name" value="30S ribosomal protein S9"/>
    <property type="match status" value="1"/>
</dbReference>
<dbReference type="InterPro" id="IPR020568">
    <property type="entry name" value="Ribosomal_Su5_D2-typ_SF"/>
</dbReference>
<dbReference type="SUPFAM" id="SSF54211">
    <property type="entry name" value="Ribosomal protein S5 domain 2-like"/>
    <property type="match status" value="1"/>
</dbReference>
<feature type="region of interest" description="Disordered" evidence="7">
    <location>
        <begin position="108"/>
        <end position="132"/>
    </location>
</feature>
<feature type="compositionally biased region" description="Basic residues" evidence="7">
    <location>
        <begin position="113"/>
        <end position="132"/>
    </location>
</feature>
<accession>S9RGU9</accession>
<dbReference type="OrthoDB" id="10254627at2759"/>
<name>S9RGU9_SCHOY</name>
<dbReference type="InterPro" id="IPR023035">
    <property type="entry name" value="Ribosomal_uS9_bac/plastid"/>
</dbReference>
<dbReference type="InterPro" id="IPR000754">
    <property type="entry name" value="Ribosomal_uS9"/>
</dbReference>
<dbReference type="HOGENOM" id="CLU_046483_2_1_1"/>
<dbReference type="Proteomes" id="UP000016088">
    <property type="component" value="Unassembled WGS sequence"/>
</dbReference>
<protein>
    <recommendedName>
        <fullName evidence="4">Small ribosomal subunit protein uS9m</fullName>
    </recommendedName>
    <alternativeName>
        <fullName evidence="5">37S ribosomal protein S9, mitochondrial</fullName>
    </alternativeName>
</protein>
<dbReference type="GO" id="GO:0003723">
    <property type="term" value="F:RNA binding"/>
    <property type="evidence" value="ECO:0007669"/>
    <property type="project" value="TreeGrafter"/>
</dbReference>